<reference evidence="1 2" key="1">
    <citation type="submission" date="2019-03" db="EMBL/GenBank/DDBJ databases">
        <title>Draft genome sequence of Xylaria hypoxylon DSM 108379, a ubiquitous saprotrophic-parasitic fungi on hardwood.</title>
        <authorList>
            <person name="Buettner E."/>
            <person name="Leonhardt S."/>
            <person name="Gebauer A.M."/>
            <person name="Liers C."/>
            <person name="Hofrichter M."/>
            <person name="Kellner H."/>
        </authorList>
    </citation>
    <scope>NUCLEOTIDE SEQUENCE [LARGE SCALE GENOMIC DNA]</scope>
    <source>
        <strain evidence="1 2">DSM 108379</strain>
    </source>
</reference>
<dbReference type="AlphaFoldDB" id="A0A4Z0YPY8"/>
<evidence type="ECO:0000313" key="2">
    <source>
        <dbReference type="Proteomes" id="UP000297716"/>
    </source>
</evidence>
<evidence type="ECO:0000313" key="1">
    <source>
        <dbReference type="EMBL" id="TGJ82108.1"/>
    </source>
</evidence>
<dbReference type="Proteomes" id="UP000297716">
    <property type="component" value="Unassembled WGS sequence"/>
</dbReference>
<evidence type="ECO:0008006" key="3">
    <source>
        <dbReference type="Google" id="ProtNLM"/>
    </source>
</evidence>
<organism evidence="1 2">
    <name type="scientific">Xylaria hypoxylon</name>
    <dbReference type="NCBI Taxonomy" id="37992"/>
    <lineage>
        <taxon>Eukaryota</taxon>
        <taxon>Fungi</taxon>
        <taxon>Dikarya</taxon>
        <taxon>Ascomycota</taxon>
        <taxon>Pezizomycotina</taxon>
        <taxon>Sordariomycetes</taxon>
        <taxon>Xylariomycetidae</taxon>
        <taxon>Xylariales</taxon>
        <taxon>Xylariaceae</taxon>
        <taxon>Xylaria</taxon>
    </lineage>
</organism>
<dbReference type="OrthoDB" id="1577640at2759"/>
<protein>
    <recommendedName>
        <fullName evidence="3">Fungal N-terminal domain-containing protein</fullName>
    </recommendedName>
</protein>
<proteinExistence type="predicted"/>
<sequence>MADPVGVAGTAVGVVSLGLQVYGGLKQYLGDFNSRDERVAKTLAYLEQLKEALGVINIATQSLHAQHQVPADTVLSCLRSCLAEMQALETKLQQFGPSQHINLKGKMKEIKKKLEYPFQISVLEEIGKNLERITNQLSLAINGLELHSHLTVSTNVDILSNAIGYQTDILTRIKLDSDNNQKINHSNSTQLTSINLSVQPLMPMLEALESVTEVRFDKFENQTHLNHSATTTRLDVLESRTEANTQVMAEMLNILRHANNQPLPMNQDHMRKYLVGALVSKPSLLGDVHKSYGFQQEGYGLSTESTSSTQTLWMYFMAQRGREKYTLRTFGVTYSGLGRLLSAAVSVSLCLDYGAGGTSISPTFRYYHVVDQLQSPPFRKVLELGREHSVPVGTYTIRPWCDSIAAGFVVAYAFVPENRLDER</sequence>
<dbReference type="EMBL" id="SKBN01000141">
    <property type="protein sequence ID" value="TGJ82108.1"/>
    <property type="molecule type" value="Genomic_DNA"/>
</dbReference>
<keyword evidence="2" id="KW-1185">Reference proteome</keyword>
<comment type="caution">
    <text evidence="1">The sequence shown here is derived from an EMBL/GenBank/DDBJ whole genome shotgun (WGS) entry which is preliminary data.</text>
</comment>
<gene>
    <name evidence="1" type="ORF">E0Z10_g6674</name>
</gene>
<accession>A0A4Z0YPY8</accession>
<name>A0A4Z0YPY8_9PEZI</name>